<organism evidence="3 4">
    <name type="scientific">Favolaschia claudopus</name>
    <dbReference type="NCBI Taxonomy" id="2862362"/>
    <lineage>
        <taxon>Eukaryota</taxon>
        <taxon>Fungi</taxon>
        <taxon>Dikarya</taxon>
        <taxon>Basidiomycota</taxon>
        <taxon>Agaricomycotina</taxon>
        <taxon>Agaricomycetes</taxon>
        <taxon>Agaricomycetidae</taxon>
        <taxon>Agaricales</taxon>
        <taxon>Marasmiineae</taxon>
        <taxon>Mycenaceae</taxon>
        <taxon>Favolaschia</taxon>
    </lineage>
</organism>
<dbReference type="EMBL" id="JAWWNJ010000093">
    <property type="protein sequence ID" value="KAK6997186.1"/>
    <property type="molecule type" value="Genomic_DNA"/>
</dbReference>
<gene>
    <name evidence="3" type="ORF">R3P38DRAFT_2798712</name>
    <name evidence="2" type="ORF">R3P38DRAFT_3227453</name>
</gene>
<evidence type="ECO:0000313" key="2">
    <source>
        <dbReference type="EMBL" id="KAK6991624.1"/>
    </source>
</evidence>
<comment type="caution">
    <text evidence="3">The sequence shown here is derived from an EMBL/GenBank/DDBJ whole genome shotgun (WGS) entry which is preliminary data.</text>
</comment>
<feature type="region of interest" description="Disordered" evidence="1">
    <location>
        <begin position="144"/>
        <end position="169"/>
    </location>
</feature>
<reference evidence="3 4" key="1">
    <citation type="journal article" date="2024" name="J Genomics">
        <title>Draft genome sequencing and assembly of Favolaschia claudopus CIRM-BRFM 2984 isolated from oak limbs.</title>
        <authorList>
            <person name="Navarro D."/>
            <person name="Drula E."/>
            <person name="Chaduli D."/>
            <person name="Cazenave R."/>
            <person name="Ahrendt S."/>
            <person name="Wang J."/>
            <person name="Lipzen A."/>
            <person name="Daum C."/>
            <person name="Barry K."/>
            <person name="Grigoriev I.V."/>
            <person name="Favel A."/>
            <person name="Rosso M.N."/>
            <person name="Martin F."/>
        </authorList>
    </citation>
    <scope>NUCLEOTIDE SEQUENCE [LARGE SCALE GENOMIC DNA]</scope>
    <source>
        <strain evidence="3 4">CIRM-BRFM 2984</strain>
    </source>
</reference>
<feature type="region of interest" description="Disordered" evidence="1">
    <location>
        <begin position="1"/>
        <end position="27"/>
    </location>
</feature>
<accession>A0AAW0A2F2</accession>
<proteinExistence type="predicted"/>
<evidence type="ECO:0000313" key="3">
    <source>
        <dbReference type="EMBL" id="KAK6997186.1"/>
    </source>
</evidence>
<evidence type="ECO:0000256" key="1">
    <source>
        <dbReference type="SAM" id="MobiDB-lite"/>
    </source>
</evidence>
<name>A0AAW0A2F2_9AGAR</name>
<dbReference type="EMBL" id="JAWWNJ010000116">
    <property type="protein sequence ID" value="KAK6991624.1"/>
    <property type="molecule type" value="Genomic_DNA"/>
</dbReference>
<protein>
    <submittedName>
        <fullName evidence="3">Uncharacterized protein</fullName>
    </submittedName>
</protein>
<evidence type="ECO:0000313" key="4">
    <source>
        <dbReference type="Proteomes" id="UP001362999"/>
    </source>
</evidence>
<dbReference type="AlphaFoldDB" id="A0AAW0A2F2"/>
<keyword evidence="4" id="KW-1185">Reference proteome</keyword>
<dbReference type="Proteomes" id="UP001362999">
    <property type="component" value="Unassembled WGS sequence"/>
</dbReference>
<sequence>MSDYDDDQFSQRGDGVDDNPESKYNEGRGIQYFVSFQPLPPPPQPNEKRRKNAAKPDTINHTMYAHEEESLGRVLDAAIEGLEYEGKLDFKVVSGKLRAKNFSVTWSIMRTDFKKMKFASTDDYDSMVEAATDKAKPTVKLELVEKGDEPEEEGAGAENEGSASKKRKLTDEEHKMAETMAQLKATYSCADKKCSFPTCYLGNATGEHVHLTPIHLNTWAAAIVANVPEVDVHHPPADKMFQPSAAPDFIDDIDLLASRRRSLSAKSTSPSITIKNDFTGLADIIRATQPAAAFHTAVPSQSFPLHSSPPVRQPSPVKAPVMTFEAFCNAAGIPEMPLKLAQKGLELGGPHLLAYLKDDDLDKYLILGDRLQLRFAEDEWRKGHIH</sequence>